<accession>A0ABZ2U2B0</accession>
<protein>
    <submittedName>
        <fullName evidence="1">Nitroreductase/quinone reductase family protein</fullName>
    </submittedName>
</protein>
<name>A0ABZ2U2B0_9ACTN</name>
<proteinExistence type="predicted"/>
<evidence type="ECO:0000313" key="1">
    <source>
        <dbReference type="EMBL" id="WYY07748.1"/>
    </source>
</evidence>
<evidence type="ECO:0000313" key="2">
    <source>
        <dbReference type="Proteomes" id="UP001479933"/>
    </source>
</evidence>
<dbReference type="Gene3D" id="2.30.110.10">
    <property type="entry name" value="Electron Transport, Fmn-binding Protein, Chain A"/>
    <property type="match status" value="1"/>
</dbReference>
<dbReference type="Proteomes" id="UP001479933">
    <property type="component" value="Chromosome"/>
</dbReference>
<dbReference type="EMBL" id="CP136137">
    <property type="protein sequence ID" value="WYY07748.1"/>
    <property type="molecule type" value="Genomic_DNA"/>
</dbReference>
<dbReference type="Pfam" id="PF04075">
    <property type="entry name" value="F420H2_quin_red"/>
    <property type="match status" value="1"/>
</dbReference>
<keyword evidence="2" id="KW-1185">Reference proteome</keyword>
<dbReference type="InterPro" id="IPR004378">
    <property type="entry name" value="F420H2_quin_Rdtase"/>
</dbReference>
<organism evidence="1 2">
    <name type="scientific">Gordonia hydrophobica</name>
    <dbReference type="NCBI Taxonomy" id="40516"/>
    <lineage>
        <taxon>Bacteria</taxon>
        <taxon>Bacillati</taxon>
        <taxon>Actinomycetota</taxon>
        <taxon>Actinomycetes</taxon>
        <taxon>Mycobacteriales</taxon>
        <taxon>Gordoniaceae</taxon>
        <taxon>Gordonia</taxon>
    </lineage>
</organism>
<gene>
    <name evidence="1" type="ORF">RVF87_01280</name>
</gene>
<dbReference type="InterPro" id="IPR012349">
    <property type="entry name" value="Split_barrel_FMN-bd"/>
</dbReference>
<dbReference type="RefSeq" id="WP_066166177.1">
    <property type="nucleotide sequence ID" value="NZ_CP136137.1"/>
</dbReference>
<reference evidence="1 2" key="1">
    <citation type="journal article" date="2023" name="Virus Evol.">
        <title>Computational host range prediction-The good, the bad, and the ugly.</title>
        <authorList>
            <person name="Howell A.A."/>
            <person name="Versoza C.J."/>
            <person name="Pfeifer S.P."/>
        </authorList>
    </citation>
    <scope>NUCLEOTIDE SEQUENCE [LARGE SCALE GENOMIC DNA]</scope>
    <source>
        <strain evidence="1 2">1610/1b</strain>
    </source>
</reference>
<sequence>MSHPDQSRGGRLLTLSNAAVGGLARLGAAPRACHELTVPGRVSGRVAARPVNVLDSDGRRFVMSPRGTTQWVQNVRAGGAVTLRHGRHSETVRLVELADDAKPDLLREYLRRWGWQVSAFVNGLTADSSDADFHAAAARFPVFEIATA</sequence>